<dbReference type="InterPro" id="IPR000182">
    <property type="entry name" value="GNAT_dom"/>
</dbReference>
<sequence length="168" mass="19408">MKIRKATQRDAPHIATVHVDSWRTTYKGILPCEFLKKLSYEQRTKLWESNVTEENVYVVENEDEEIVGFATGGKKKTENYDQFHGELYAIYILEEYQGKGIGKMLMQPVIKELEQFGINSIIVLVLEDNPSKYFYEALGAREIDSLEITIAGVELNELVYGWDDLSEF</sequence>
<evidence type="ECO:0000313" key="4">
    <source>
        <dbReference type="EMBL" id="MBP1970541.1"/>
    </source>
</evidence>
<accession>A0ABS4IJD1</accession>
<comment type="caution">
    <text evidence="4">The sequence shown here is derived from an EMBL/GenBank/DDBJ whole genome shotgun (WGS) entry which is preliminary data.</text>
</comment>
<evidence type="ECO:0000313" key="5">
    <source>
        <dbReference type="Proteomes" id="UP001519345"/>
    </source>
</evidence>
<organism evidence="4 5">
    <name type="scientific">Virgibacillus natechei</name>
    <dbReference type="NCBI Taxonomy" id="1216297"/>
    <lineage>
        <taxon>Bacteria</taxon>
        <taxon>Bacillati</taxon>
        <taxon>Bacillota</taxon>
        <taxon>Bacilli</taxon>
        <taxon>Bacillales</taxon>
        <taxon>Bacillaceae</taxon>
        <taxon>Virgibacillus</taxon>
    </lineage>
</organism>
<dbReference type="SUPFAM" id="SSF55729">
    <property type="entry name" value="Acyl-CoA N-acyltransferases (Nat)"/>
    <property type="match status" value="1"/>
</dbReference>
<gene>
    <name evidence="4" type="ORF">J2Z83_002662</name>
</gene>
<dbReference type="RefSeq" id="WP_209463669.1">
    <property type="nucleotide sequence ID" value="NZ_CP110224.1"/>
</dbReference>
<evidence type="ECO:0000256" key="1">
    <source>
        <dbReference type="ARBA" id="ARBA00022679"/>
    </source>
</evidence>
<evidence type="ECO:0000259" key="3">
    <source>
        <dbReference type="PROSITE" id="PS51186"/>
    </source>
</evidence>
<dbReference type="PANTHER" id="PTHR43877">
    <property type="entry name" value="AMINOALKYLPHOSPHONATE N-ACETYLTRANSFERASE-RELATED-RELATED"/>
    <property type="match status" value="1"/>
</dbReference>
<keyword evidence="5" id="KW-1185">Reference proteome</keyword>
<dbReference type="InterPro" id="IPR050832">
    <property type="entry name" value="Bact_Acetyltransf"/>
</dbReference>
<dbReference type="Proteomes" id="UP001519345">
    <property type="component" value="Unassembled WGS sequence"/>
</dbReference>
<dbReference type="Pfam" id="PF00583">
    <property type="entry name" value="Acetyltransf_1"/>
    <property type="match status" value="1"/>
</dbReference>
<dbReference type="Gene3D" id="3.40.630.30">
    <property type="match status" value="1"/>
</dbReference>
<reference evidence="4 5" key="1">
    <citation type="submission" date="2021-03" db="EMBL/GenBank/DDBJ databases">
        <title>Genomic Encyclopedia of Type Strains, Phase IV (KMG-IV): sequencing the most valuable type-strain genomes for metagenomic binning, comparative biology and taxonomic classification.</title>
        <authorList>
            <person name="Goeker M."/>
        </authorList>
    </citation>
    <scope>NUCLEOTIDE SEQUENCE [LARGE SCALE GENOMIC DNA]</scope>
    <source>
        <strain evidence="4 5">DSM 25609</strain>
    </source>
</reference>
<dbReference type="EMBL" id="JAGGKX010000014">
    <property type="protein sequence ID" value="MBP1970541.1"/>
    <property type="molecule type" value="Genomic_DNA"/>
</dbReference>
<evidence type="ECO:0000256" key="2">
    <source>
        <dbReference type="ARBA" id="ARBA00023315"/>
    </source>
</evidence>
<proteinExistence type="predicted"/>
<protein>
    <submittedName>
        <fullName evidence="4">L-amino acid N-acyltransferase YncA</fullName>
    </submittedName>
</protein>
<keyword evidence="1" id="KW-0808">Transferase</keyword>
<dbReference type="PROSITE" id="PS51186">
    <property type="entry name" value="GNAT"/>
    <property type="match status" value="1"/>
</dbReference>
<dbReference type="CDD" id="cd04301">
    <property type="entry name" value="NAT_SF"/>
    <property type="match status" value="1"/>
</dbReference>
<feature type="domain" description="N-acetyltransferase" evidence="3">
    <location>
        <begin position="1"/>
        <end position="160"/>
    </location>
</feature>
<keyword evidence="2" id="KW-0012">Acyltransferase</keyword>
<dbReference type="InterPro" id="IPR016181">
    <property type="entry name" value="Acyl_CoA_acyltransferase"/>
</dbReference>
<name>A0ABS4IJD1_9BACI</name>